<dbReference type="GO" id="GO:0015920">
    <property type="term" value="P:lipopolysaccharide transport"/>
    <property type="evidence" value="ECO:0007669"/>
    <property type="project" value="TreeGrafter"/>
</dbReference>
<keyword evidence="3" id="KW-0564">Palmitate</keyword>
<dbReference type="HAMAP" id="MF_01186">
    <property type="entry name" value="LPS_assembly_LptE"/>
    <property type="match status" value="1"/>
</dbReference>
<dbReference type="GO" id="GO:0001530">
    <property type="term" value="F:lipopolysaccharide binding"/>
    <property type="evidence" value="ECO:0007669"/>
    <property type="project" value="TreeGrafter"/>
</dbReference>
<dbReference type="GO" id="GO:0043165">
    <property type="term" value="P:Gram-negative-bacterium-type cell outer membrane assembly"/>
    <property type="evidence" value="ECO:0007669"/>
    <property type="project" value="UniProtKB-UniRule"/>
</dbReference>
<protein>
    <recommendedName>
        <fullName evidence="6">LPS-assembly lipoprotein LptE</fullName>
    </recommendedName>
</protein>
<comment type="similarity">
    <text evidence="6">Belongs to the LptE lipoprotein family.</text>
</comment>
<dbReference type="OrthoDB" id="7349153at2"/>
<evidence type="ECO:0000256" key="5">
    <source>
        <dbReference type="ARBA" id="ARBA00023288"/>
    </source>
</evidence>
<dbReference type="InterPro" id="IPR007485">
    <property type="entry name" value="LPS_assembly_LptE"/>
</dbReference>
<dbReference type="Proteomes" id="UP000035057">
    <property type="component" value="Unassembled WGS sequence"/>
</dbReference>
<organism evidence="7 8">
    <name type="scientific">Marinobacter nitratireducens</name>
    <dbReference type="NCBI Taxonomy" id="1137280"/>
    <lineage>
        <taxon>Bacteria</taxon>
        <taxon>Pseudomonadati</taxon>
        <taxon>Pseudomonadota</taxon>
        <taxon>Gammaproteobacteria</taxon>
        <taxon>Pseudomonadales</taxon>
        <taxon>Marinobacteraceae</taxon>
        <taxon>Marinobacter</taxon>
    </lineage>
</organism>
<name>A0A072N1L7_9GAMM</name>
<dbReference type="STRING" id="1137280.D777_01908"/>
<comment type="caution">
    <text evidence="7">The sequence shown here is derived from an EMBL/GenBank/DDBJ whole genome shotgun (WGS) entry which is preliminary data.</text>
</comment>
<evidence type="ECO:0000256" key="6">
    <source>
        <dbReference type="HAMAP-Rule" id="MF_01186"/>
    </source>
</evidence>
<dbReference type="AlphaFoldDB" id="A0A072N1L7"/>
<keyword evidence="4 6" id="KW-0998">Cell outer membrane</keyword>
<sequence length="188" mass="20277">MPGLRATTYSLAVAFLVTLQAGCGFQLRGAPPVSDALQPLSLDCASQVPDTLCQAVREQLKLGGVRLGDAHTANYSLKLSGFEQDRRASAISSQAAAAEYTLRQSVDLEVISADNIPVVGKTRLSTSESYRYDEANVLAKQREEDTLRQQLGDRLAQQIIFRLAPLSEARISAIRKEHATSGTSTNSP</sequence>
<dbReference type="PANTHER" id="PTHR38098">
    <property type="entry name" value="LPS-ASSEMBLY LIPOPROTEIN LPTE"/>
    <property type="match status" value="1"/>
</dbReference>
<proteinExistence type="inferred from homology"/>
<dbReference type="Pfam" id="PF04390">
    <property type="entry name" value="LptE"/>
    <property type="match status" value="1"/>
</dbReference>
<accession>A0A072N1L7</accession>
<evidence type="ECO:0000313" key="8">
    <source>
        <dbReference type="Proteomes" id="UP000035057"/>
    </source>
</evidence>
<dbReference type="EMBL" id="ANIE01000005">
    <property type="protein sequence ID" value="KEF31559.1"/>
    <property type="molecule type" value="Genomic_DNA"/>
</dbReference>
<evidence type="ECO:0000256" key="3">
    <source>
        <dbReference type="ARBA" id="ARBA00023139"/>
    </source>
</evidence>
<comment type="function">
    <text evidence="6">Together with LptD, is involved in the assembly of lipopolysaccharide (LPS) at the surface of the outer membrane. Required for the proper assembly of LptD. Binds LPS and may serve as the LPS recognition site at the outer membrane.</text>
</comment>
<evidence type="ECO:0000256" key="1">
    <source>
        <dbReference type="ARBA" id="ARBA00022729"/>
    </source>
</evidence>
<dbReference type="PANTHER" id="PTHR38098:SF1">
    <property type="entry name" value="LPS-ASSEMBLY LIPOPROTEIN LPTE"/>
    <property type="match status" value="1"/>
</dbReference>
<keyword evidence="1" id="KW-0732">Signal</keyword>
<dbReference type="Gene3D" id="3.30.160.150">
    <property type="entry name" value="Lipoprotein like domain"/>
    <property type="match status" value="1"/>
</dbReference>
<keyword evidence="8" id="KW-1185">Reference proteome</keyword>
<dbReference type="GO" id="GO:1990351">
    <property type="term" value="C:transporter complex"/>
    <property type="evidence" value="ECO:0007669"/>
    <property type="project" value="TreeGrafter"/>
</dbReference>
<evidence type="ECO:0000256" key="2">
    <source>
        <dbReference type="ARBA" id="ARBA00023136"/>
    </source>
</evidence>
<dbReference type="RefSeq" id="WP_036130652.1">
    <property type="nucleotide sequence ID" value="NZ_ANIE01000005.1"/>
</dbReference>
<evidence type="ECO:0000313" key="7">
    <source>
        <dbReference type="EMBL" id="KEF31559.1"/>
    </source>
</evidence>
<keyword evidence="5 7" id="KW-0449">Lipoprotein</keyword>
<dbReference type="PATRIC" id="fig|1137280.3.peg.1724"/>
<comment type="subunit">
    <text evidence="6">Component of the lipopolysaccharide transport and assembly complex. Interacts with LptD.</text>
</comment>
<reference evidence="7 8" key="1">
    <citation type="submission" date="2012-12" db="EMBL/GenBank/DDBJ databases">
        <title>Genome assembly of Marinobacter sp. AK21.</title>
        <authorList>
            <person name="Khatri I."/>
            <person name="Kumar R."/>
            <person name="Vaidya B."/>
            <person name="Subramanian S."/>
            <person name="Pinnaka A."/>
        </authorList>
    </citation>
    <scope>NUCLEOTIDE SEQUENCE [LARGE SCALE GENOMIC DNA]</scope>
    <source>
        <strain evidence="7 8">AK21</strain>
    </source>
</reference>
<dbReference type="GO" id="GO:0009279">
    <property type="term" value="C:cell outer membrane"/>
    <property type="evidence" value="ECO:0007669"/>
    <property type="project" value="UniProtKB-UniRule"/>
</dbReference>
<gene>
    <name evidence="6" type="primary">lptE</name>
    <name evidence="7" type="ORF">D777_01908</name>
</gene>
<evidence type="ECO:0000256" key="4">
    <source>
        <dbReference type="ARBA" id="ARBA00023237"/>
    </source>
</evidence>
<keyword evidence="2 6" id="KW-0472">Membrane</keyword>